<comment type="caution">
    <text evidence="3">The sequence shown here is derived from an EMBL/GenBank/DDBJ whole genome shotgun (WGS) entry which is preliminary data.</text>
</comment>
<keyword evidence="4" id="KW-1185">Reference proteome</keyword>
<dbReference type="EMBL" id="JANVFU010000016">
    <property type="protein sequence ID" value="KAJ3739860.1"/>
    <property type="molecule type" value="Genomic_DNA"/>
</dbReference>
<evidence type="ECO:0000313" key="3">
    <source>
        <dbReference type="EMBL" id="KAJ3739860.1"/>
    </source>
</evidence>
<proteinExistence type="predicted"/>
<feature type="compositionally biased region" description="Low complexity" evidence="1">
    <location>
        <begin position="518"/>
        <end position="528"/>
    </location>
</feature>
<evidence type="ECO:0000256" key="1">
    <source>
        <dbReference type="SAM" id="MobiDB-lite"/>
    </source>
</evidence>
<reference evidence="3 4" key="1">
    <citation type="journal article" date="2023" name="Proc. Natl. Acad. Sci. U.S.A.">
        <title>A global phylogenomic analysis of the shiitake genus Lentinula.</title>
        <authorList>
            <person name="Sierra-Patev S."/>
            <person name="Min B."/>
            <person name="Naranjo-Ortiz M."/>
            <person name="Looney B."/>
            <person name="Konkel Z."/>
            <person name="Slot J.C."/>
            <person name="Sakamoto Y."/>
            <person name="Steenwyk J.L."/>
            <person name="Rokas A."/>
            <person name="Carro J."/>
            <person name="Camarero S."/>
            <person name="Ferreira P."/>
            <person name="Molpeceres G."/>
            <person name="Ruiz-Duenas F.J."/>
            <person name="Serrano A."/>
            <person name="Henrissat B."/>
            <person name="Drula E."/>
            <person name="Hughes K.W."/>
            <person name="Mata J.L."/>
            <person name="Ishikawa N.K."/>
            <person name="Vargas-Isla R."/>
            <person name="Ushijima S."/>
            <person name="Smith C.A."/>
            <person name="Donoghue J."/>
            <person name="Ahrendt S."/>
            <person name="Andreopoulos W."/>
            <person name="He G."/>
            <person name="LaButti K."/>
            <person name="Lipzen A."/>
            <person name="Ng V."/>
            <person name="Riley R."/>
            <person name="Sandor L."/>
            <person name="Barry K."/>
            <person name="Martinez A.T."/>
            <person name="Xiao Y."/>
            <person name="Gibbons J.G."/>
            <person name="Terashima K."/>
            <person name="Grigoriev I.V."/>
            <person name="Hibbett D."/>
        </authorList>
    </citation>
    <scope>NUCLEOTIDE SEQUENCE [LARGE SCALE GENOMIC DNA]</scope>
    <source>
        <strain evidence="3 4">TFB7810</strain>
    </source>
</reference>
<feature type="region of interest" description="Disordered" evidence="1">
    <location>
        <begin position="848"/>
        <end position="886"/>
    </location>
</feature>
<gene>
    <name evidence="3" type="ORF">DFH05DRAFT_1529632</name>
</gene>
<dbReference type="InterPro" id="IPR025165">
    <property type="entry name" value="DUF4100"/>
</dbReference>
<protein>
    <recommendedName>
        <fullName evidence="2">DUF4100 domain-containing protein</fullName>
    </recommendedName>
</protein>
<evidence type="ECO:0000313" key="4">
    <source>
        <dbReference type="Proteomes" id="UP001142393"/>
    </source>
</evidence>
<dbReference type="InterPro" id="IPR021109">
    <property type="entry name" value="Peptidase_aspartic_dom_sf"/>
</dbReference>
<feature type="compositionally biased region" description="Polar residues" evidence="1">
    <location>
        <begin position="857"/>
        <end position="874"/>
    </location>
</feature>
<dbReference type="AlphaFoldDB" id="A0A9W8NSD2"/>
<evidence type="ECO:0000259" key="2">
    <source>
        <dbReference type="Pfam" id="PF13352"/>
    </source>
</evidence>
<feature type="domain" description="DUF4100" evidence="2">
    <location>
        <begin position="435"/>
        <end position="645"/>
    </location>
</feature>
<feature type="compositionally biased region" description="Basic and acidic residues" evidence="1">
    <location>
        <begin position="576"/>
        <end position="585"/>
    </location>
</feature>
<accession>A0A9W8NSD2</accession>
<sequence>MSDSARECAVVRINHYMYGLKAIEISSSTFTQVSTESESELSSEKTIRSQDYETSLQFLADQQARLKVLTGPRLDQPFLLQWSPPRGFQFSVARFQAKMSIYPPINTDMTNIYNLRVPMPIPRTRDAPHFNGRYIGDFLNRIVQHGTYAGITNADELVNYIVEYSSDKVKDLILYMAEFDPEVQGKTWKEAKAALYSLYGTIDKPKEYTEEEMISFCREQSPKSTFVKSSDIESYYRAFIPIAASFKKQGLITDNQFNLYFVKGLPGSMKDWFASAIPQVNRTKYNPPTVAVTLATLKAKFDKDSVIYEDWNHVDEDNAKSDFDNIGNRVTGPTFQEEIGIEPPTPGSSAVMPTTRDNIQRNFNNVEDLARKLDALTLAVQNQRAPLRLNQGSDSTPARCFMCGQSGVHPLGIRFCPETNTLISERLLTFNAQRNRYVLPDGQDLPRVPFGWNGGVSSYLRQNLSMVGLMYGDSEVLSGNAFALESLPFDEYHTNYYANPSLRSVAPRPAPNPNSQLPPQTIQHPQIQPHKEVRFDTGPTPTPSKVNIPQPPNPINNERGWKGSRPGNPRGGNQDVEMKDGDVRKGNNGPQYHFTSKLQEYADPDKMFSNIGDMKVEVPLFQLLGLSPQLSKRFAEGTQTRREYGAPTTSSAELFPFPSDSGYEGDREALASIVGTRGPALTEHRVFVEKEDPNLEEFVFRCSNAAAQIPQTRFFAMTVGDVKLTINGTEFLAMIDSGSELNVGSYDIPEKGSLPMDFDGMKWKLKGINGDFEQLCGCVLDAKMRIGGHDFSHHIFISRQLLGRHDIILGQPFLQCFSARLDYERGKHVKLVLWADGNRASRPTLMISITDPEDPRNTTTIRGPTDSRPTSSSLYIEEMEDEDFRR</sequence>
<feature type="region of interest" description="Disordered" evidence="1">
    <location>
        <begin position="503"/>
        <end position="588"/>
    </location>
</feature>
<dbReference type="SUPFAM" id="SSF50630">
    <property type="entry name" value="Acid proteases"/>
    <property type="match status" value="1"/>
</dbReference>
<dbReference type="CDD" id="cd00303">
    <property type="entry name" value="retropepsin_like"/>
    <property type="match status" value="1"/>
</dbReference>
<name>A0A9W8NSD2_9AGAR</name>
<organism evidence="3 4">
    <name type="scientific">Lentinula detonsa</name>
    <dbReference type="NCBI Taxonomy" id="2804962"/>
    <lineage>
        <taxon>Eukaryota</taxon>
        <taxon>Fungi</taxon>
        <taxon>Dikarya</taxon>
        <taxon>Basidiomycota</taxon>
        <taxon>Agaricomycotina</taxon>
        <taxon>Agaricomycetes</taxon>
        <taxon>Agaricomycetidae</taxon>
        <taxon>Agaricales</taxon>
        <taxon>Marasmiineae</taxon>
        <taxon>Omphalotaceae</taxon>
        <taxon>Lentinula</taxon>
    </lineage>
</organism>
<dbReference type="Gene3D" id="2.40.70.10">
    <property type="entry name" value="Acid Proteases"/>
    <property type="match status" value="1"/>
</dbReference>
<dbReference type="Pfam" id="PF13352">
    <property type="entry name" value="DUF4100"/>
    <property type="match status" value="1"/>
</dbReference>
<feature type="compositionally biased region" description="Acidic residues" evidence="1">
    <location>
        <begin position="877"/>
        <end position="886"/>
    </location>
</feature>
<dbReference type="Proteomes" id="UP001142393">
    <property type="component" value="Unassembled WGS sequence"/>
</dbReference>